<keyword evidence="5" id="KW-0460">Magnesium</keyword>
<dbReference type="GO" id="GO:0003723">
    <property type="term" value="F:RNA binding"/>
    <property type="evidence" value="ECO:0007669"/>
    <property type="project" value="UniProtKB-KW"/>
</dbReference>
<dbReference type="InterPro" id="IPR003029">
    <property type="entry name" value="S1_domain"/>
</dbReference>
<geneLocation type="chloroplast" evidence="9"/>
<evidence type="ECO:0000256" key="6">
    <source>
        <dbReference type="ARBA" id="ARBA00022884"/>
    </source>
</evidence>
<evidence type="ECO:0000256" key="2">
    <source>
        <dbReference type="ARBA" id="ARBA00005522"/>
    </source>
</evidence>
<keyword evidence="4" id="KW-0378">Hydrolase</keyword>
<name>A0A4P8VUS5_9FLOR</name>
<dbReference type="RefSeq" id="YP_009660524.1">
    <property type="nucleotide sequence ID" value="NC_042901.1"/>
</dbReference>
<sequence length="503" mass="58542">MYFNFSFFISYFSIMIKKIVISRFNNIAAILQHSKTQEIISVNHDYQINDIYLGSVSKIFTSINAAFINLGFDKKSGFIHMNDIKSLKKNHSFTRISEILSINQLILVQIIKEPTLNKGPRLTANINLFGRYIVLMPFCNTINISRKIYDQNERSYLQALAILLKPATMGLLIRSSASGVNEEVLLEDFRFLKQQWYFIQKLAITMHIPSLLYRDEDLIKKIVRDCYKDNIRAIITDSENSLKQVRYYLNKWRCISPSSNLKLKLYKYPESVLDKFSINTTILNSLKPKVNLAIGGYLFIETYEALTVIDVNSGSFNKTDNSKETVLRTNCYAATEIAYQLKVRNINGVIIIDFIDMESHRDQLQLLEHFTRVLSFDNAKPQIIQLSKLGLVELTRRRRGQSLFELFHSKNNKYFTSLNPSLSINKDNLKKNTIIYKSINTLFFNPLFCRNIFISKRIVYMKNRLKIVSINLDRIDFLQLRYTFIVPLVLYSEIIDVAFKPST</sequence>
<dbReference type="InterPro" id="IPR004659">
    <property type="entry name" value="RNase_E/G"/>
</dbReference>
<accession>A0A4P8VUS5</accession>
<dbReference type="InterPro" id="IPR012340">
    <property type="entry name" value="NA-bd_OB-fold"/>
</dbReference>
<dbReference type="CDD" id="cd04453">
    <property type="entry name" value="S1_RNase_E"/>
    <property type="match status" value="1"/>
</dbReference>
<dbReference type="InterPro" id="IPR019307">
    <property type="entry name" value="RNA-bd_AU-1/RNase_E/G"/>
</dbReference>
<keyword evidence="9" id="KW-0150">Chloroplast</keyword>
<reference evidence="9" key="1">
    <citation type="journal article" date="2019" name="Mitochondrial DNA Part B Resour">
        <title>The complete mitochondrial and plastid genomes of Corallina chilensis (Corallinaceae, Rhodophyta) from Tomales Bay, California, USA.</title>
        <authorList>
            <person name="Alejo I.A."/>
            <person name="Aleman T.E."/>
            <person name="Almanza K."/>
            <person name="Alonso W."/>
            <person name="Altamirano Manriquez M.G."/>
            <person name="Armbrister T."/>
            <person name="Astudillo Y."/>
            <person name="Batistiana L."/>
            <person name="Blas Guido J.S."/>
            <person name="Bustamante D.E."/>
            <person name="Calderon M.S."/>
            <person name="Camacho Gonzalez J.D."/>
            <person name="Cardoso S."/>
            <person name="Castro J."/>
            <person name="Chombo Garcia M.N."/>
            <person name="Colin L.P."/>
            <person name="Cortina K.G."/>
            <person name="Delgado A."/>
            <person name="Espinoza Castro D."/>
            <person name="Estrada I."/>
            <person name="Felix E."/>
            <person name="Felix S."/>
            <person name="Flores M."/>
            <person name="Frausto S."/>
            <person name="Garcia E.D."/>
            <person name="Garcia M."/>
            <person name="Gasca G."/>
            <person name="Gomez D."/>
            <person name="Gonzalez Balcazar C."/>
            <person name="Miramontes B.G."/>
            <person name="Gonzalez V."/>
            <person name="Guzman C.D."/>
            <person name="Guzman E.C."/>
            <person name="Hanneman T.B."/>
            <person name="Hernandez J."/>
            <person name="Hughey J.R."/>
            <person name="Hutchins V.N."/>
            <person name="Kallison E.R."/>
            <person name="Lepe S."/>
            <person name="Lopez S.M."/>
            <person name="Zhai Lorenzo F."/>
            <person name="Macias Reyes E."/>
            <person name="Madrigal F."/>
            <person name="Madrigal-Gonzalez N.G."/>
            <person name="Mandujano R."/>
            <person name="Manzo R."/>
            <person name="Martinez P.L."/>
            <person name="Martinez S."/>
            <person name="Medina B.A."/>
            <person name="Mendez M."/>
            <person name="Mendoza Contreras J.J."/>
            <person name="Meza A.I."/>
            <person name="Miller K."/>
            <person name="Morales A."/>
            <person name="Munoz E."/>
            <person name="Myers J.M."/>
            <person name="Patel P.-A."/>
            <person name="Montes D.P."/>
            <person name="Ponce A.N."/>
            <person name="Ramirez A.E."/>
            <person name="Rico E."/>
            <person name="Rodriguez A."/>
            <person name="Rodriguez J."/>
            <person name="Ruiz A."/>
            <person name="Saldana A."/>
            <person name="Sanchez R.A."/>
            <person name="Santana J.D."/>
            <person name="Solano F.D."/>
            <person name="Soto Trujillo A."/>
            <person name="Soto S.J."/>
            <person name="Steinhardt A."/>
            <person name="Talavera M."/>
            <person name="Tapia M.M."/>
            <person name="Tapia O."/>
            <person name="Taveras Dina M.O."/>
            <person name="Torresillas B.J."/>
            <person name="Vazquez-Ramos C."/>
            <person name="Wong F.L."/>
        </authorList>
    </citation>
    <scope>NUCLEOTIDE SEQUENCE</scope>
</reference>
<keyword evidence="3" id="KW-0479">Metal-binding</keyword>
<evidence type="ECO:0000256" key="3">
    <source>
        <dbReference type="ARBA" id="ARBA00022723"/>
    </source>
</evidence>
<evidence type="ECO:0000256" key="5">
    <source>
        <dbReference type="ARBA" id="ARBA00022842"/>
    </source>
</evidence>
<dbReference type="GO" id="GO:0046872">
    <property type="term" value="F:metal ion binding"/>
    <property type="evidence" value="ECO:0007669"/>
    <property type="project" value="UniProtKB-KW"/>
</dbReference>
<keyword evidence="9" id="KW-0934">Plastid</keyword>
<dbReference type="NCBIfam" id="TIGR00757">
    <property type="entry name" value="RNaseEG"/>
    <property type="match status" value="1"/>
</dbReference>
<dbReference type="SUPFAM" id="SSF50249">
    <property type="entry name" value="Nucleic acid-binding proteins"/>
    <property type="match status" value="1"/>
</dbReference>
<protein>
    <submittedName>
        <fullName evidence="9">Ribonuclease E</fullName>
    </submittedName>
</protein>
<gene>
    <name evidence="9" type="primary">rne</name>
</gene>
<dbReference type="GO" id="GO:0004540">
    <property type="term" value="F:RNA nuclease activity"/>
    <property type="evidence" value="ECO:0007669"/>
    <property type="project" value="InterPro"/>
</dbReference>
<evidence type="ECO:0000256" key="7">
    <source>
        <dbReference type="ARBA" id="ARBA00023436"/>
    </source>
</evidence>
<dbReference type="Pfam" id="PF10150">
    <property type="entry name" value="RNase_E_G"/>
    <property type="match status" value="1"/>
</dbReference>
<evidence type="ECO:0000256" key="1">
    <source>
        <dbReference type="ARBA" id="ARBA00001946"/>
    </source>
</evidence>
<dbReference type="PROSITE" id="PS50126">
    <property type="entry name" value="S1"/>
    <property type="match status" value="1"/>
</dbReference>
<comment type="similarity">
    <text evidence="2">Belongs to the RNase E/G family.</text>
</comment>
<dbReference type="Gene3D" id="2.40.50.140">
    <property type="entry name" value="Nucleic acid-binding proteins"/>
    <property type="match status" value="1"/>
</dbReference>
<organism evidence="9">
    <name type="scientific">Corallina chilensis</name>
    <dbReference type="NCBI Taxonomy" id="2582857"/>
    <lineage>
        <taxon>Eukaryota</taxon>
        <taxon>Rhodophyta</taxon>
        <taxon>Florideophyceae</taxon>
        <taxon>Corallinophycidae</taxon>
        <taxon>Corallinales</taxon>
        <taxon>Corallinaceae</taxon>
        <taxon>Corallinoideae</taxon>
        <taxon>Corallina</taxon>
    </lineage>
</organism>
<evidence type="ECO:0000259" key="8">
    <source>
        <dbReference type="PROSITE" id="PS50126"/>
    </source>
</evidence>
<proteinExistence type="inferred from homology"/>
<dbReference type="GO" id="GO:0005737">
    <property type="term" value="C:cytoplasm"/>
    <property type="evidence" value="ECO:0007669"/>
    <property type="project" value="TreeGrafter"/>
</dbReference>
<evidence type="ECO:0000313" key="9">
    <source>
        <dbReference type="EMBL" id="QCS25472.1"/>
    </source>
</evidence>
<dbReference type="PANTHER" id="PTHR30001">
    <property type="entry name" value="RIBONUCLEASE"/>
    <property type="match status" value="1"/>
</dbReference>
<dbReference type="EMBL" id="MK598845">
    <property type="protein sequence ID" value="QCS25472.1"/>
    <property type="molecule type" value="Genomic_DNA"/>
</dbReference>
<comment type="function">
    <text evidence="7">Involved in intercistronic processing of primary transcripts from chloroplast operons. The endonucleolytic activity of the enzyme depends on the number of phosphates at the 5' end, is inhibited by structured RNA, and preferentially cleaves A/U-rich sequences.</text>
</comment>
<dbReference type="GO" id="GO:0016787">
    <property type="term" value="F:hydrolase activity"/>
    <property type="evidence" value="ECO:0007669"/>
    <property type="project" value="UniProtKB-KW"/>
</dbReference>
<dbReference type="SMART" id="SM00316">
    <property type="entry name" value="S1"/>
    <property type="match status" value="1"/>
</dbReference>
<dbReference type="GO" id="GO:0006364">
    <property type="term" value="P:rRNA processing"/>
    <property type="evidence" value="ECO:0007669"/>
    <property type="project" value="TreeGrafter"/>
</dbReference>
<dbReference type="GeneID" id="40508682"/>
<dbReference type="PANTHER" id="PTHR30001:SF0">
    <property type="entry name" value="RIBONUCLEASE G"/>
    <property type="match status" value="1"/>
</dbReference>
<dbReference type="AlphaFoldDB" id="A0A4P8VUS5"/>
<comment type="cofactor">
    <cofactor evidence="1">
        <name>Mg(2+)</name>
        <dbReference type="ChEBI" id="CHEBI:18420"/>
    </cofactor>
</comment>
<evidence type="ECO:0000256" key="4">
    <source>
        <dbReference type="ARBA" id="ARBA00022801"/>
    </source>
</evidence>
<feature type="domain" description="S1 motif" evidence="8">
    <location>
        <begin position="49"/>
        <end position="125"/>
    </location>
</feature>
<keyword evidence="6" id="KW-0694">RNA-binding</keyword>